<gene>
    <name evidence="1" type="ORF">JOH49_003356</name>
</gene>
<organism evidence="1 2">
    <name type="scientific">Bradyrhizobium elkanii</name>
    <dbReference type="NCBI Taxonomy" id="29448"/>
    <lineage>
        <taxon>Bacteria</taxon>
        <taxon>Pseudomonadati</taxon>
        <taxon>Pseudomonadota</taxon>
        <taxon>Alphaproteobacteria</taxon>
        <taxon>Hyphomicrobiales</taxon>
        <taxon>Nitrobacteraceae</taxon>
        <taxon>Bradyrhizobium</taxon>
    </lineage>
</organism>
<dbReference type="RefSeq" id="WP_244980947.1">
    <property type="nucleotide sequence ID" value="NZ_CP126003.1"/>
</dbReference>
<dbReference type="SUPFAM" id="SSF101327">
    <property type="entry name" value="YgfB-like"/>
    <property type="match status" value="1"/>
</dbReference>
<proteinExistence type="predicted"/>
<evidence type="ECO:0000313" key="1">
    <source>
        <dbReference type="EMBL" id="MBP1293603.1"/>
    </source>
</evidence>
<protein>
    <recommendedName>
        <fullName evidence="3">YecA family protein</fullName>
    </recommendedName>
</protein>
<dbReference type="NCBIfam" id="TIGR02292">
    <property type="entry name" value="ygfB_yecA"/>
    <property type="match status" value="1"/>
</dbReference>
<name>A0A8I2C470_BRAEL</name>
<dbReference type="Pfam" id="PF03695">
    <property type="entry name" value="UPF0149"/>
    <property type="match status" value="1"/>
</dbReference>
<dbReference type="AlphaFoldDB" id="A0A8I2C470"/>
<evidence type="ECO:0008006" key="3">
    <source>
        <dbReference type="Google" id="ProtNLM"/>
    </source>
</evidence>
<accession>A0A8I2C470</accession>
<dbReference type="InterPro" id="IPR011978">
    <property type="entry name" value="YgfB-like"/>
</dbReference>
<dbReference type="EMBL" id="JAFICZ010000001">
    <property type="protein sequence ID" value="MBP1293603.1"/>
    <property type="molecule type" value="Genomic_DNA"/>
</dbReference>
<evidence type="ECO:0000313" key="2">
    <source>
        <dbReference type="Proteomes" id="UP000673383"/>
    </source>
</evidence>
<reference evidence="1" key="1">
    <citation type="submission" date="2021-02" db="EMBL/GenBank/DDBJ databases">
        <title>Genomic Encyclopedia of Type Strains, Phase IV (KMG-V): Genome sequencing to study the core and pangenomes of soil and plant-associated prokaryotes.</title>
        <authorList>
            <person name="Whitman W."/>
        </authorList>
    </citation>
    <scope>NUCLEOTIDE SEQUENCE</scope>
    <source>
        <strain evidence="1">USDA 406</strain>
    </source>
</reference>
<comment type="caution">
    <text evidence="1">The sequence shown here is derived from an EMBL/GenBank/DDBJ whole genome shotgun (WGS) entry which is preliminary data.</text>
</comment>
<dbReference type="InterPro" id="IPR036255">
    <property type="entry name" value="YgfB-like_sf"/>
</dbReference>
<dbReference type="Proteomes" id="UP000673383">
    <property type="component" value="Unassembled WGS sequence"/>
</dbReference>
<sequence length="235" mass="25936">MYNAADNAAIVLPLDTAHIGWQVRFDPLPLLVAQPKQTPTHDPNPSPKENQYRIVGAEQLMSSHSSLPMLDGYVAAIVAGPVSMSPLDWICPLLAIDADAFNHGGTPEFAAIPAVALRHNDISNTLSTAPDRFAPMHRRKPSRDVDPRPWCQGFYAAMRLKLSAWAPLLDAGNVNHGLLLPILLHCRDDQGRPLLGPPRSGRETKNFLRNAHADIPAAVEALRQYWMPIRYARAR</sequence>